<evidence type="ECO:0000256" key="1">
    <source>
        <dbReference type="SAM" id="MobiDB-lite"/>
    </source>
</evidence>
<name>U4KU35_PYROM</name>
<accession>U4KU35</accession>
<dbReference type="AlphaFoldDB" id="U4KU35"/>
<sequence length="115" mass="12945">MRCRFWTPLDTGVKFLNRLSAVVERGKPTFPPIPNIDKPITSPDHHPASSSPISRSRLRCSFRDFMRFRCDFGVLHLDRYRLGGLDAGTVGWRGFFRETGGCSLQWCSCGCCSSG</sequence>
<dbReference type="EMBL" id="HF935215">
    <property type="protein sequence ID" value="CCX04718.1"/>
    <property type="molecule type" value="Genomic_DNA"/>
</dbReference>
<reference evidence="2 3" key="1">
    <citation type="journal article" date="2013" name="PLoS Genet.">
        <title>The genome and development-dependent transcriptomes of Pyronema confluens: a window into fungal evolution.</title>
        <authorList>
            <person name="Traeger S."/>
            <person name="Altegoer F."/>
            <person name="Freitag M."/>
            <person name="Gabaldon T."/>
            <person name="Kempken F."/>
            <person name="Kumar A."/>
            <person name="Marcet-Houben M."/>
            <person name="Poggeler S."/>
            <person name="Stajich J.E."/>
            <person name="Nowrousian M."/>
        </authorList>
    </citation>
    <scope>NUCLEOTIDE SEQUENCE [LARGE SCALE GENOMIC DNA]</scope>
    <source>
        <strain evidence="3">CBS 100304</strain>
        <tissue evidence="2">Vegetative mycelium</tissue>
    </source>
</reference>
<evidence type="ECO:0000313" key="3">
    <source>
        <dbReference type="Proteomes" id="UP000018144"/>
    </source>
</evidence>
<proteinExistence type="predicted"/>
<evidence type="ECO:0000313" key="2">
    <source>
        <dbReference type="EMBL" id="CCX04718.1"/>
    </source>
</evidence>
<dbReference type="Proteomes" id="UP000018144">
    <property type="component" value="Unassembled WGS sequence"/>
</dbReference>
<feature type="region of interest" description="Disordered" evidence="1">
    <location>
        <begin position="33"/>
        <end position="53"/>
    </location>
</feature>
<keyword evidence="3" id="KW-1185">Reference proteome</keyword>
<gene>
    <name evidence="2" type="ORF">PCON_03382</name>
</gene>
<organism evidence="2 3">
    <name type="scientific">Pyronema omphalodes (strain CBS 100304)</name>
    <name type="common">Pyronema confluens</name>
    <dbReference type="NCBI Taxonomy" id="1076935"/>
    <lineage>
        <taxon>Eukaryota</taxon>
        <taxon>Fungi</taxon>
        <taxon>Dikarya</taxon>
        <taxon>Ascomycota</taxon>
        <taxon>Pezizomycotina</taxon>
        <taxon>Pezizomycetes</taxon>
        <taxon>Pezizales</taxon>
        <taxon>Pyronemataceae</taxon>
        <taxon>Pyronema</taxon>
    </lineage>
</organism>
<protein>
    <submittedName>
        <fullName evidence="2">Uncharacterized protein</fullName>
    </submittedName>
</protein>